<keyword evidence="3" id="KW-1185">Reference proteome</keyword>
<evidence type="ECO:0000256" key="1">
    <source>
        <dbReference type="SAM" id="Coils"/>
    </source>
</evidence>
<sequence>MQQATRIPTIGKFLKLTLIICFLAVQFPVWSQSIRIDLPKPNGLISMVGNDRYLLTDDEEYFLLERRNNPSLLFEIKTGKMKAIGAEAYKIYTEHTKAYPNPNYNFKENEREFTMFEDNKKLYSIKIDRDKNEVRALDYTGIALEYHKQKQKLFFVHPDGKKVELASKYSNLDKKDPKRNLHHRSAYSNLEIGYYFMTKDRQYLFDRDGRIINLLTGEAMKVFHDAGSANGSVYGNYDPETSILKINQGGDVKAYHLRTSYELGTVDYDYYLNGKFTWAVSIPMLRSNSQLCVIGLGFSEAAVCLISDNKPVHYFINPNAESEKKDYALWRQKRNEENQERLRQEEAQRQWYRDNPIKGVSLVTCKDCNGTGMLGRTAETKANQVNVYEKRNGNYYFKGTSHDTWPIICGKCWGRGSIKQ</sequence>
<organism evidence="2 3">
    <name type="scientific">Pedobacter flavus</name>
    <dbReference type="NCBI Taxonomy" id="3113906"/>
    <lineage>
        <taxon>Bacteria</taxon>
        <taxon>Pseudomonadati</taxon>
        <taxon>Bacteroidota</taxon>
        <taxon>Sphingobacteriia</taxon>
        <taxon>Sphingobacteriales</taxon>
        <taxon>Sphingobacteriaceae</taxon>
        <taxon>Pedobacter</taxon>
    </lineage>
</organism>
<comment type="caution">
    <text evidence="2">The sequence shown here is derived from an EMBL/GenBank/DDBJ whole genome shotgun (WGS) entry which is preliminary data.</text>
</comment>
<feature type="coiled-coil region" evidence="1">
    <location>
        <begin position="320"/>
        <end position="355"/>
    </location>
</feature>
<dbReference type="EMBL" id="JAZDQU010000001">
    <property type="protein sequence ID" value="MEE1884209.1"/>
    <property type="molecule type" value="Genomic_DNA"/>
</dbReference>
<evidence type="ECO:0000313" key="2">
    <source>
        <dbReference type="EMBL" id="MEE1884209.1"/>
    </source>
</evidence>
<proteinExistence type="predicted"/>
<reference evidence="2 3" key="1">
    <citation type="submission" date="2024-01" db="EMBL/GenBank/DDBJ databases">
        <title>Pedobacter sp. nov., isolated from oil-contaminated soil.</title>
        <authorList>
            <person name="Le N.T.T."/>
        </authorList>
    </citation>
    <scope>NUCLEOTIDE SEQUENCE [LARGE SCALE GENOMIC DNA]</scope>
    <source>
        <strain evidence="2 3">VNH31</strain>
    </source>
</reference>
<evidence type="ECO:0008006" key="4">
    <source>
        <dbReference type="Google" id="ProtNLM"/>
    </source>
</evidence>
<dbReference type="Proteomes" id="UP001337681">
    <property type="component" value="Unassembled WGS sequence"/>
</dbReference>
<evidence type="ECO:0000313" key="3">
    <source>
        <dbReference type="Proteomes" id="UP001337681"/>
    </source>
</evidence>
<keyword evidence="1" id="KW-0175">Coiled coil</keyword>
<protein>
    <recommendedName>
        <fullName evidence="4">WG repeat-containing protein</fullName>
    </recommendedName>
</protein>
<name>A0ABU7GYR9_9SPHI</name>
<accession>A0ABU7GYR9</accession>
<dbReference type="RefSeq" id="WP_330145127.1">
    <property type="nucleotide sequence ID" value="NZ_JAZDQU010000001.1"/>
</dbReference>
<gene>
    <name evidence="2" type="ORF">VRU49_02140</name>
</gene>